<feature type="transmembrane region" description="Helical" evidence="1">
    <location>
        <begin position="7"/>
        <end position="24"/>
    </location>
</feature>
<feature type="transmembrane region" description="Helical" evidence="1">
    <location>
        <begin position="148"/>
        <end position="170"/>
    </location>
</feature>
<protein>
    <submittedName>
        <fullName evidence="2">Uncharacterized protein</fullName>
    </submittedName>
</protein>
<reference evidence="2 3" key="1">
    <citation type="submission" date="2018-11" db="EMBL/GenBank/DDBJ databases">
        <title>Complete genome sequence of Leptospira kmetyi isolate LS 001/16 from soil sample associated with a leptospirosis patient in Kelantan.</title>
        <authorList>
            <person name="Muhammad Yusoff F."/>
            <person name="Muhammad Yusoff S."/>
            <person name="Ahmad M.N."/>
            <person name="Yusof N.Y."/>
            <person name="Aziah I."/>
        </authorList>
    </citation>
    <scope>NUCLEOTIDE SEQUENCE [LARGE SCALE GENOMIC DNA]</scope>
    <source>
        <strain evidence="2 3">LS 001/16</strain>
    </source>
</reference>
<dbReference type="KEGG" id="lkm:EFP84_19495"/>
<organism evidence="2 3">
    <name type="scientific">Leptospira kmetyi</name>
    <dbReference type="NCBI Taxonomy" id="408139"/>
    <lineage>
        <taxon>Bacteria</taxon>
        <taxon>Pseudomonadati</taxon>
        <taxon>Spirochaetota</taxon>
        <taxon>Spirochaetia</taxon>
        <taxon>Leptospirales</taxon>
        <taxon>Leptospiraceae</taxon>
        <taxon>Leptospira</taxon>
    </lineage>
</organism>
<keyword evidence="1" id="KW-0472">Membrane</keyword>
<dbReference type="RefSeq" id="WP_123180494.1">
    <property type="nucleotide sequence ID" value="NZ_CP033615.1"/>
</dbReference>
<evidence type="ECO:0000256" key="1">
    <source>
        <dbReference type="SAM" id="Phobius"/>
    </source>
</evidence>
<dbReference type="EMBL" id="CP033615">
    <property type="protein sequence ID" value="AYV57813.1"/>
    <property type="molecule type" value="Genomic_DNA"/>
</dbReference>
<proteinExistence type="predicted"/>
<keyword evidence="1" id="KW-0812">Transmembrane</keyword>
<dbReference type="NCBIfam" id="NF047493">
    <property type="entry name" value="LB_053_fam"/>
    <property type="match status" value="1"/>
</dbReference>
<name>A0AAD0USI5_9LEPT</name>
<dbReference type="Proteomes" id="UP000276407">
    <property type="component" value="Chromosome 2"/>
</dbReference>
<gene>
    <name evidence="2" type="ORF">EFP84_19495</name>
</gene>
<accession>A0AAD0USI5</accession>
<keyword evidence="1" id="KW-1133">Transmembrane helix</keyword>
<dbReference type="AlphaFoldDB" id="A0AAD0USI5"/>
<evidence type="ECO:0000313" key="3">
    <source>
        <dbReference type="Proteomes" id="UP000276407"/>
    </source>
</evidence>
<evidence type="ECO:0000313" key="2">
    <source>
        <dbReference type="EMBL" id="AYV57813.1"/>
    </source>
</evidence>
<sequence length="295" mass="34037">MRKQIRILLYSWIIMFCAGSAGVAELDAGTVETIAPEKALIGEKIRYELKWTGSEVKDVQFPEPGLHFSEQAPDLPWFEVLYSEKKENSLVVDFAYYVTGEYWIPVSWTDANGKKEFSKEKVFIDSSIPDSDTGPADILPPMTFSGSYWGRLLVFLILAGLLIAFGTYAYRIYSSKNSPLDAIIQAEPTLERIEVFEIRLNELLKKEPIPARDFARLLSGYIREKSANLSGRKTSAFTEAELFRFLYDQFPFEERELQSWRKFLTEKKFRPGDAFLTKEDAEEKFSHWKGIWDKK</sequence>